<evidence type="ECO:0000313" key="2">
    <source>
        <dbReference type="EMBL" id="KAI9249729.1"/>
    </source>
</evidence>
<protein>
    <submittedName>
        <fullName evidence="2">Uncharacterized protein</fullName>
    </submittedName>
</protein>
<accession>A0AAD5JQI6</accession>
<comment type="caution">
    <text evidence="2">The sequence shown here is derived from an EMBL/GenBank/DDBJ whole genome shotgun (WGS) entry which is preliminary data.</text>
</comment>
<dbReference type="Proteomes" id="UP001209540">
    <property type="component" value="Unassembled WGS sequence"/>
</dbReference>
<reference evidence="2" key="1">
    <citation type="journal article" date="2022" name="IScience">
        <title>Evolution of zygomycete secretomes and the origins of terrestrial fungal ecologies.</title>
        <authorList>
            <person name="Chang Y."/>
            <person name="Wang Y."/>
            <person name="Mondo S."/>
            <person name="Ahrendt S."/>
            <person name="Andreopoulos W."/>
            <person name="Barry K."/>
            <person name="Beard J."/>
            <person name="Benny G.L."/>
            <person name="Blankenship S."/>
            <person name="Bonito G."/>
            <person name="Cuomo C."/>
            <person name="Desiro A."/>
            <person name="Gervers K.A."/>
            <person name="Hundley H."/>
            <person name="Kuo A."/>
            <person name="LaButti K."/>
            <person name="Lang B.F."/>
            <person name="Lipzen A."/>
            <person name="O'Donnell K."/>
            <person name="Pangilinan J."/>
            <person name="Reynolds N."/>
            <person name="Sandor L."/>
            <person name="Smith M.E."/>
            <person name="Tsang A."/>
            <person name="Grigoriev I.V."/>
            <person name="Stajich J.E."/>
            <person name="Spatafora J.W."/>
        </authorList>
    </citation>
    <scope>NUCLEOTIDE SEQUENCE</scope>
    <source>
        <strain evidence="2">RSA 2281</strain>
    </source>
</reference>
<organism evidence="2 3">
    <name type="scientific">Phascolomyces articulosus</name>
    <dbReference type="NCBI Taxonomy" id="60185"/>
    <lineage>
        <taxon>Eukaryota</taxon>
        <taxon>Fungi</taxon>
        <taxon>Fungi incertae sedis</taxon>
        <taxon>Mucoromycota</taxon>
        <taxon>Mucoromycotina</taxon>
        <taxon>Mucoromycetes</taxon>
        <taxon>Mucorales</taxon>
        <taxon>Lichtheimiaceae</taxon>
        <taxon>Phascolomyces</taxon>
    </lineage>
</organism>
<proteinExistence type="predicted"/>
<sequence length="224" mass="25460">MDAVDDMEKESHHSNSNNNNKIQFASSLGALNKSVTTKGPSALFEQTNTLRSLNVWCDNRVYVDQIMMNMLTCIGTCTPLQKLDISNVGFNNEQLTAFLRSMINSNVYTLRILTPHRHVVEKELKALASLPRVEVLHIFDYGKKLGEKFNKPRLFRLFQEYQMDRPFIVYVYGPLNINGWKEPSTSSTSVLSSVSNDEVKCLHKLYSIQESGINTSNSEDENDT</sequence>
<reference evidence="2" key="2">
    <citation type="submission" date="2023-02" db="EMBL/GenBank/DDBJ databases">
        <authorList>
            <consortium name="DOE Joint Genome Institute"/>
            <person name="Mondo S.J."/>
            <person name="Chang Y."/>
            <person name="Wang Y."/>
            <person name="Ahrendt S."/>
            <person name="Andreopoulos W."/>
            <person name="Barry K."/>
            <person name="Beard J."/>
            <person name="Benny G.L."/>
            <person name="Blankenship S."/>
            <person name="Bonito G."/>
            <person name="Cuomo C."/>
            <person name="Desiro A."/>
            <person name="Gervers K.A."/>
            <person name="Hundley H."/>
            <person name="Kuo A."/>
            <person name="LaButti K."/>
            <person name="Lang B.F."/>
            <person name="Lipzen A."/>
            <person name="O'Donnell K."/>
            <person name="Pangilinan J."/>
            <person name="Reynolds N."/>
            <person name="Sandor L."/>
            <person name="Smith M.W."/>
            <person name="Tsang A."/>
            <person name="Grigoriev I.V."/>
            <person name="Stajich J.E."/>
            <person name="Spatafora J.W."/>
        </authorList>
    </citation>
    <scope>NUCLEOTIDE SEQUENCE</scope>
    <source>
        <strain evidence="2">RSA 2281</strain>
    </source>
</reference>
<dbReference type="Gene3D" id="3.80.10.10">
    <property type="entry name" value="Ribonuclease Inhibitor"/>
    <property type="match status" value="1"/>
</dbReference>
<keyword evidence="3" id="KW-1185">Reference proteome</keyword>
<feature type="region of interest" description="Disordered" evidence="1">
    <location>
        <begin position="1"/>
        <end position="20"/>
    </location>
</feature>
<gene>
    <name evidence="2" type="ORF">BDA99DRAFT_216301</name>
</gene>
<dbReference type="AlphaFoldDB" id="A0AAD5JQI6"/>
<evidence type="ECO:0000313" key="3">
    <source>
        <dbReference type="Proteomes" id="UP001209540"/>
    </source>
</evidence>
<dbReference type="EMBL" id="JAIXMP010000034">
    <property type="protein sequence ID" value="KAI9249729.1"/>
    <property type="molecule type" value="Genomic_DNA"/>
</dbReference>
<dbReference type="SUPFAM" id="SSF52047">
    <property type="entry name" value="RNI-like"/>
    <property type="match status" value="1"/>
</dbReference>
<dbReference type="InterPro" id="IPR032675">
    <property type="entry name" value="LRR_dom_sf"/>
</dbReference>
<name>A0AAD5JQI6_9FUNG</name>
<evidence type="ECO:0000256" key="1">
    <source>
        <dbReference type="SAM" id="MobiDB-lite"/>
    </source>
</evidence>